<feature type="signal peptide" evidence="3">
    <location>
        <begin position="1"/>
        <end position="25"/>
    </location>
</feature>
<keyword evidence="2" id="KW-0044">Antibiotic</keyword>
<dbReference type="Pfam" id="PF11630">
    <property type="entry name" value="Anti-LPS-SCYG"/>
    <property type="match status" value="1"/>
</dbReference>
<keyword evidence="1" id="KW-0929">Antimicrobial</keyword>
<dbReference type="SMR" id="A0A067YRQ4"/>
<reference evidence="4" key="1">
    <citation type="journal article" date="2014" name="Fish Shellfish Immunol.">
        <title>A new anti-lipopolysaccharide factor (ALF) gene with its SNP polymorphisms related to WSSV-resistance of Litopenaeus vannamei.</title>
        <authorList>
            <person name="Liu J."/>
            <person name="Yu Y."/>
            <person name="Li F."/>
            <person name="Zhang X."/>
            <person name="Xiang J."/>
        </authorList>
    </citation>
    <scope>NUCLEOTIDE SEQUENCE</scope>
</reference>
<evidence type="ECO:0000256" key="3">
    <source>
        <dbReference type="SAM" id="SignalP"/>
    </source>
</evidence>
<keyword evidence="3" id="KW-0732">Signal</keyword>
<dbReference type="EMBL" id="KJ000049">
    <property type="protein sequence ID" value="AHG99284.1"/>
    <property type="molecule type" value="mRNA"/>
</dbReference>
<organism evidence="4">
    <name type="scientific">Penaeus vannamei</name>
    <name type="common">Whiteleg shrimp</name>
    <name type="synonym">Litopenaeus vannamei</name>
    <dbReference type="NCBI Taxonomy" id="6689"/>
    <lineage>
        <taxon>Eukaryota</taxon>
        <taxon>Metazoa</taxon>
        <taxon>Ecdysozoa</taxon>
        <taxon>Arthropoda</taxon>
        <taxon>Crustacea</taxon>
        <taxon>Multicrustacea</taxon>
        <taxon>Malacostraca</taxon>
        <taxon>Eumalacostraca</taxon>
        <taxon>Eucarida</taxon>
        <taxon>Decapoda</taxon>
        <taxon>Dendrobranchiata</taxon>
        <taxon>Penaeoidea</taxon>
        <taxon>Penaeidae</taxon>
        <taxon>Penaeus</taxon>
    </lineage>
</organism>
<dbReference type="OrthoDB" id="6353528at2759"/>
<feature type="chain" id="PRO_5001650182" evidence="3">
    <location>
        <begin position="26"/>
        <end position="123"/>
    </location>
</feature>
<evidence type="ECO:0000256" key="1">
    <source>
        <dbReference type="ARBA" id="ARBA00022529"/>
    </source>
</evidence>
<protein>
    <submittedName>
        <fullName evidence="4">Anti-lipopolysaccharide factor isoform 1</fullName>
    </submittedName>
</protein>
<dbReference type="GO" id="GO:0042742">
    <property type="term" value="P:defense response to bacterium"/>
    <property type="evidence" value="ECO:0007669"/>
    <property type="project" value="UniProtKB-KW"/>
</dbReference>
<sequence length="123" mass="13724">MKLSFLVGVVALVAAVGLLATPCQGQVWETLIPLITQQVVGLWKTGEREMFGHECTYFVTPKVKSFELYFKGRMTCPTLSNVRGEALTRSRSGVEAKTVEDYVRKVVEKGVITEEEAKAWLNK</sequence>
<evidence type="ECO:0000256" key="2">
    <source>
        <dbReference type="ARBA" id="ARBA00023022"/>
    </source>
</evidence>
<proteinExistence type="evidence at transcript level"/>
<dbReference type="InterPro" id="IPR024509">
    <property type="entry name" value="Anti-LPS_factor/Scygonadin"/>
</dbReference>
<accession>A0A067YRQ4</accession>
<name>A0A067YRQ4_PENVA</name>
<dbReference type="Gene3D" id="3.30.160.320">
    <property type="match status" value="1"/>
</dbReference>
<gene>
    <name evidence="4" type="primary">ALF1</name>
</gene>
<dbReference type="InterPro" id="IPR038539">
    <property type="entry name" value="Anti-LPS_factor/Scygonadin_sf"/>
</dbReference>
<evidence type="ECO:0000313" key="4">
    <source>
        <dbReference type="EMBL" id="AHG99284.1"/>
    </source>
</evidence>
<dbReference type="AlphaFoldDB" id="A0A067YRQ4"/>